<gene>
    <name evidence="1" type="ORF">Csa_4G172530</name>
</gene>
<organism evidence="1 2">
    <name type="scientific">Cucumis sativus</name>
    <name type="common">Cucumber</name>
    <dbReference type="NCBI Taxonomy" id="3659"/>
    <lineage>
        <taxon>Eukaryota</taxon>
        <taxon>Viridiplantae</taxon>
        <taxon>Streptophyta</taxon>
        <taxon>Embryophyta</taxon>
        <taxon>Tracheophyta</taxon>
        <taxon>Spermatophyta</taxon>
        <taxon>Magnoliopsida</taxon>
        <taxon>eudicotyledons</taxon>
        <taxon>Gunneridae</taxon>
        <taxon>Pentapetalae</taxon>
        <taxon>rosids</taxon>
        <taxon>fabids</taxon>
        <taxon>Cucurbitales</taxon>
        <taxon>Cucurbitaceae</taxon>
        <taxon>Benincaseae</taxon>
        <taxon>Cucumis</taxon>
    </lineage>
</organism>
<protein>
    <submittedName>
        <fullName evidence="1">Uncharacterized protein</fullName>
    </submittedName>
</protein>
<evidence type="ECO:0000313" key="1">
    <source>
        <dbReference type="EMBL" id="KGN53865.1"/>
    </source>
</evidence>
<accession>A0A0A0KW63</accession>
<reference evidence="1 2" key="4">
    <citation type="journal article" date="2011" name="BMC Genomics">
        <title>RNA-Seq improves annotation of protein-coding genes in the cucumber genome.</title>
        <authorList>
            <person name="Li Z."/>
            <person name="Zhang Z."/>
            <person name="Yan P."/>
            <person name="Huang S."/>
            <person name="Fei Z."/>
            <person name="Lin K."/>
        </authorList>
    </citation>
    <scope>NUCLEOTIDE SEQUENCE [LARGE SCALE GENOMIC DNA]</scope>
    <source>
        <strain evidence="2">cv. 9930</strain>
    </source>
</reference>
<name>A0A0A0KW63_CUCSA</name>
<dbReference type="Proteomes" id="UP000029981">
    <property type="component" value="Chromosome 4"/>
</dbReference>
<reference evidence="1 2" key="1">
    <citation type="journal article" date="2009" name="Nat. Genet.">
        <title>The genome of the cucumber, Cucumis sativus L.</title>
        <authorList>
            <person name="Huang S."/>
            <person name="Li R."/>
            <person name="Zhang Z."/>
            <person name="Li L."/>
            <person name="Gu X."/>
            <person name="Fan W."/>
            <person name="Lucas W.J."/>
            <person name="Wang X."/>
            <person name="Xie B."/>
            <person name="Ni P."/>
            <person name="Ren Y."/>
            <person name="Zhu H."/>
            <person name="Li J."/>
            <person name="Lin K."/>
            <person name="Jin W."/>
            <person name="Fei Z."/>
            <person name="Li G."/>
            <person name="Staub J."/>
            <person name="Kilian A."/>
            <person name="van der Vossen E.A."/>
            <person name="Wu Y."/>
            <person name="Guo J."/>
            <person name="He J."/>
            <person name="Jia Z."/>
            <person name="Ren Y."/>
            <person name="Tian G."/>
            <person name="Lu Y."/>
            <person name="Ruan J."/>
            <person name="Qian W."/>
            <person name="Wang M."/>
            <person name="Huang Q."/>
            <person name="Li B."/>
            <person name="Xuan Z."/>
            <person name="Cao J."/>
            <person name="Asan"/>
            <person name="Wu Z."/>
            <person name="Zhang J."/>
            <person name="Cai Q."/>
            <person name="Bai Y."/>
            <person name="Zhao B."/>
            <person name="Han Y."/>
            <person name="Li Y."/>
            <person name="Li X."/>
            <person name="Wang S."/>
            <person name="Shi Q."/>
            <person name="Liu S."/>
            <person name="Cho W.K."/>
            <person name="Kim J.Y."/>
            <person name="Xu Y."/>
            <person name="Heller-Uszynska K."/>
            <person name="Miao H."/>
            <person name="Cheng Z."/>
            <person name="Zhang S."/>
            <person name="Wu J."/>
            <person name="Yang Y."/>
            <person name="Kang H."/>
            <person name="Li M."/>
            <person name="Liang H."/>
            <person name="Ren X."/>
            <person name="Shi Z."/>
            <person name="Wen M."/>
            <person name="Jian M."/>
            <person name="Yang H."/>
            <person name="Zhang G."/>
            <person name="Yang Z."/>
            <person name="Chen R."/>
            <person name="Liu S."/>
            <person name="Li J."/>
            <person name="Ma L."/>
            <person name="Liu H."/>
            <person name="Zhou Y."/>
            <person name="Zhao J."/>
            <person name="Fang X."/>
            <person name="Li G."/>
            <person name="Fang L."/>
            <person name="Li Y."/>
            <person name="Liu D."/>
            <person name="Zheng H."/>
            <person name="Zhang Y."/>
            <person name="Qin N."/>
            <person name="Li Z."/>
            <person name="Yang G."/>
            <person name="Yang S."/>
            <person name="Bolund L."/>
            <person name="Kristiansen K."/>
            <person name="Zheng H."/>
            <person name="Li S."/>
            <person name="Zhang X."/>
            <person name="Yang H."/>
            <person name="Wang J."/>
            <person name="Sun R."/>
            <person name="Zhang B."/>
            <person name="Jiang S."/>
            <person name="Wang J."/>
            <person name="Du Y."/>
            <person name="Li S."/>
        </authorList>
    </citation>
    <scope>NUCLEOTIDE SEQUENCE [LARGE SCALE GENOMIC DNA]</scope>
    <source>
        <strain evidence="2">cv. 9930</strain>
    </source>
</reference>
<proteinExistence type="predicted"/>
<reference evidence="1 2" key="3">
    <citation type="journal article" date="2010" name="BMC Genomics">
        <title>Transcriptome sequencing and comparative analysis of cucumber flowers with different sex types.</title>
        <authorList>
            <person name="Guo S."/>
            <person name="Zheng Y."/>
            <person name="Joung J.G."/>
            <person name="Liu S."/>
            <person name="Zhang Z."/>
            <person name="Crasta O.R."/>
            <person name="Sobral B.W."/>
            <person name="Xu Y."/>
            <person name="Huang S."/>
            <person name="Fei Z."/>
        </authorList>
    </citation>
    <scope>NUCLEOTIDE SEQUENCE [LARGE SCALE GENOMIC DNA]</scope>
    <source>
        <strain evidence="2">cv. 9930</strain>
    </source>
</reference>
<sequence length="79" mass="9105">MVPPVSKTSSTPSRNRSFNRLRRPFTQDFHAAIPLHWSAILRSRLIGIPDRSRHWLLILSQICPRGSKSSCILWPPFDP</sequence>
<keyword evidence="2" id="KW-1185">Reference proteome</keyword>
<evidence type="ECO:0000313" key="2">
    <source>
        <dbReference type="Proteomes" id="UP000029981"/>
    </source>
</evidence>
<dbReference type="EMBL" id="CM002925">
    <property type="protein sequence ID" value="KGN53865.1"/>
    <property type="molecule type" value="Genomic_DNA"/>
</dbReference>
<reference evidence="1 2" key="2">
    <citation type="journal article" date="2009" name="PLoS ONE">
        <title>An integrated genetic and cytogenetic map of the cucumber genome.</title>
        <authorList>
            <person name="Ren Y."/>
            <person name="Zhang Z."/>
            <person name="Liu J."/>
            <person name="Staub J.E."/>
            <person name="Han Y."/>
            <person name="Cheng Z."/>
            <person name="Li X."/>
            <person name="Lu J."/>
            <person name="Miao H."/>
            <person name="Kang H."/>
            <person name="Xie B."/>
            <person name="Gu X."/>
            <person name="Wang X."/>
            <person name="Du Y."/>
            <person name="Jin W."/>
            <person name="Huang S."/>
        </authorList>
    </citation>
    <scope>NUCLEOTIDE SEQUENCE [LARGE SCALE GENOMIC DNA]</scope>
    <source>
        <strain evidence="2">cv. 9930</strain>
    </source>
</reference>
<dbReference type="AlphaFoldDB" id="A0A0A0KW63"/>
<dbReference type="Gramene" id="KGN53865">
    <property type="protein sequence ID" value="KGN53865"/>
    <property type="gene ID" value="Csa_4G172530"/>
</dbReference>